<evidence type="ECO:0000313" key="7">
    <source>
        <dbReference type="EMBL" id="CUO18852.1"/>
    </source>
</evidence>
<keyword evidence="2" id="KW-0812">Transmembrane</keyword>
<name>A0A173S2Z8_9FIRM</name>
<dbReference type="GeneID" id="75048646"/>
<dbReference type="AlphaFoldDB" id="A0A173S2Z8"/>
<evidence type="ECO:0000256" key="3">
    <source>
        <dbReference type="ARBA" id="ARBA00022989"/>
    </source>
</evidence>
<dbReference type="Proteomes" id="UP000262524">
    <property type="component" value="Unassembled WGS sequence"/>
</dbReference>
<evidence type="ECO:0000313" key="13">
    <source>
        <dbReference type="Proteomes" id="UP000262524"/>
    </source>
</evidence>
<dbReference type="PANTHER" id="PTHR10846:SF8">
    <property type="entry name" value="INNER MEMBRANE PROTEIN YRBG"/>
    <property type="match status" value="1"/>
</dbReference>
<dbReference type="InterPro" id="IPR004837">
    <property type="entry name" value="NaCa_Exmemb"/>
</dbReference>
<comment type="subcellular location">
    <subcellularLocation>
        <location evidence="1">Membrane</location>
        <topology evidence="1">Multi-pass membrane protein</topology>
    </subcellularLocation>
</comment>
<dbReference type="InterPro" id="IPR044880">
    <property type="entry name" value="NCX_ion-bd_dom_sf"/>
</dbReference>
<dbReference type="Proteomes" id="UP000283497">
    <property type="component" value="Unassembled WGS sequence"/>
</dbReference>
<evidence type="ECO:0000313" key="10">
    <source>
        <dbReference type="EMBL" id="RHK32213.1"/>
    </source>
</evidence>
<dbReference type="NCBIfam" id="TIGR00367">
    <property type="entry name" value="calcium/sodium antiporter"/>
    <property type="match status" value="1"/>
</dbReference>
<dbReference type="Gene3D" id="1.20.1420.30">
    <property type="entry name" value="NCX, central ion-binding region"/>
    <property type="match status" value="2"/>
</dbReference>
<gene>
    <name evidence="6" type="primary">yrbG_1</name>
    <name evidence="7" type="synonym">yrbG_3</name>
    <name evidence="10" type="ORF">DW068_16840</name>
    <name evidence="9" type="ORF">DW972_15705</name>
    <name evidence="8" type="ORF">DXD91_16595</name>
    <name evidence="7" type="ORF">ERS852450_01341</name>
    <name evidence="6" type="ORF">ERS852578_00577</name>
</gene>
<evidence type="ECO:0000313" key="11">
    <source>
        <dbReference type="Proteomes" id="UP000095390"/>
    </source>
</evidence>
<dbReference type="EMBL" id="QSEP01000224">
    <property type="protein sequence ID" value="RGZ75159.1"/>
    <property type="molecule type" value="Genomic_DNA"/>
</dbReference>
<dbReference type="Proteomes" id="UP000095679">
    <property type="component" value="Unassembled WGS sequence"/>
</dbReference>
<dbReference type="GO" id="GO:0006874">
    <property type="term" value="P:intracellular calcium ion homeostasis"/>
    <property type="evidence" value="ECO:0007669"/>
    <property type="project" value="TreeGrafter"/>
</dbReference>
<dbReference type="EMBL" id="QRNJ01000118">
    <property type="protein sequence ID" value="RHK32213.1"/>
    <property type="molecule type" value="Genomic_DNA"/>
</dbReference>
<reference evidence="13 14" key="2">
    <citation type="submission" date="2018-08" db="EMBL/GenBank/DDBJ databases">
        <title>A genome reference for cultivated species of the human gut microbiota.</title>
        <authorList>
            <person name="Zou Y."/>
            <person name="Xue W."/>
            <person name="Luo G."/>
        </authorList>
    </citation>
    <scope>NUCLEOTIDE SEQUENCE [LARGE SCALE GENOMIC DNA]</scope>
    <source>
        <strain evidence="10 14">AF45-14BH</strain>
        <strain evidence="9 15">AM48-23BH</strain>
        <strain evidence="8 13">TM10-1AC</strain>
    </source>
</reference>
<evidence type="ECO:0000313" key="8">
    <source>
        <dbReference type="EMBL" id="RGI72754.1"/>
    </source>
</evidence>
<dbReference type="GO" id="GO:0008273">
    <property type="term" value="F:calcium, potassium:sodium antiporter activity"/>
    <property type="evidence" value="ECO:0007669"/>
    <property type="project" value="TreeGrafter"/>
</dbReference>
<dbReference type="RefSeq" id="WP_005346498.1">
    <property type="nucleotide sequence ID" value="NZ_BLYK01000001.1"/>
</dbReference>
<evidence type="ECO:0000256" key="2">
    <source>
        <dbReference type="ARBA" id="ARBA00022692"/>
    </source>
</evidence>
<dbReference type="InterPro" id="IPR004481">
    <property type="entry name" value="K/Na/Ca-exchanger"/>
</dbReference>
<evidence type="ECO:0000259" key="5">
    <source>
        <dbReference type="Pfam" id="PF01699"/>
    </source>
</evidence>
<dbReference type="EMBL" id="CYYC01000004">
    <property type="protein sequence ID" value="CUM83728.1"/>
    <property type="molecule type" value="Genomic_DNA"/>
</dbReference>
<accession>A0A173S2Z8</accession>
<feature type="domain" description="Sodium/calcium exchanger membrane region" evidence="5">
    <location>
        <begin position="195"/>
        <end position="337"/>
    </location>
</feature>
<organism evidence="6 11">
    <name type="scientific">Anaerobutyricum hallii</name>
    <dbReference type="NCBI Taxonomy" id="39488"/>
    <lineage>
        <taxon>Bacteria</taxon>
        <taxon>Bacillati</taxon>
        <taxon>Bacillota</taxon>
        <taxon>Clostridia</taxon>
        <taxon>Lachnospirales</taxon>
        <taxon>Lachnospiraceae</taxon>
        <taxon>Anaerobutyricum</taxon>
    </lineage>
</organism>
<proteinExistence type="predicted"/>
<evidence type="ECO:0000256" key="1">
    <source>
        <dbReference type="ARBA" id="ARBA00004141"/>
    </source>
</evidence>
<sequence length="340" mass="37265">MIYMSFFIGLILICKGGDWFVDAASKLSEILGIPKYVIGATIVSFATTMPEIIVSVAAALDGHSAMAIGNAVGSVSANTGIILALSLFFLPVAIKREEYLFKNSLYIGTLLLLLISFKDRIFDRADCLLLLLAGILFLVENVKNAVCKKEVSNSKRKKEDMILHKKIQAGKNGEKKVKNKRSKWKEKQSSIWETFFWFCIGAVCIVAGSELLVHSACKIAEILHISEDIISVTIVAMGTSLPELVTTVTAILKKESSLSVGNIIGANMIDSAFILPICTLLSGEKLPVSLQMAQIDMPLCILISVLALLPMLIRQKIKRRDGILVFSIYAGYLLYICWAI</sequence>
<dbReference type="Proteomes" id="UP000286561">
    <property type="component" value="Unassembled WGS sequence"/>
</dbReference>
<dbReference type="OrthoDB" id="9794225at2"/>
<dbReference type="Proteomes" id="UP000095390">
    <property type="component" value="Unassembled WGS sequence"/>
</dbReference>
<dbReference type="EMBL" id="QSOE01000261">
    <property type="protein sequence ID" value="RGI72754.1"/>
    <property type="molecule type" value="Genomic_DNA"/>
</dbReference>
<dbReference type="GO" id="GO:0005262">
    <property type="term" value="F:calcium channel activity"/>
    <property type="evidence" value="ECO:0007669"/>
    <property type="project" value="TreeGrafter"/>
</dbReference>
<reference evidence="11 12" key="1">
    <citation type="submission" date="2015-09" db="EMBL/GenBank/DDBJ databases">
        <authorList>
            <consortium name="Pathogen Informatics"/>
        </authorList>
    </citation>
    <scope>NUCLEOTIDE SEQUENCE [LARGE SCALE GENOMIC DNA]</scope>
    <source>
        <strain evidence="7 12">2789STDY5834835</strain>
        <strain evidence="6 11">2789STDY5834966</strain>
    </source>
</reference>
<keyword evidence="4" id="KW-0472">Membrane</keyword>
<dbReference type="EMBL" id="CYZL01000009">
    <property type="protein sequence ID" value="CUO18852.1"/>
    <property type="molecule type" value="Genomic_DNA"/>
</dbReference>
<protein>
    <submittedName>
        <fullName evidence="6">Inner membrane protein yrbG</fullName>
    </submittedName>
    <submittedName>
        <fullName evidence="8">Sodium:calcium antiporter</fullName>
    </submittedName>
</protein>
<dbReference type="Pfam" id="PF01699">
    <property type="entry name" value="Na_Ca_ex"/>
    <property type="match status" value="2"/>
</dbReference>
<keyword evidence="3" id="KW-1133">Transmembrane helix</keyword>
<evidence type="ECO:0000313" key="15">
    <source>
        <dbReference type="Proteomes" id="UP000286561"/>
    </source>
</evidence>
<dbReference type="PANTHER" id="PTHR10846">
    <property type="entry name" value="SODIUM/POTASSIUM/CALCIUM EXCHANGER"/>
    <property type="match status" value="1"/>
</dbReference>
<evidence type="ECO:0000256" key="4">
    <source>
        <dbReference type="ARBA" id="ARBA00023136"/>
    </source>
</evidence>
<dbReference type="GO" id="GO:0005886">
    <property type="term" value="C:plasma membrane"/>
    <property type="evidence" value="ECO:0007669"/>
    <property type="project" value="TreeGrafter"/>
</dbReference>
<evidence type="ECO:0000313" key="14">
    <source>
        <dbReference type="Proteomes" id="UP000283497"/>
    </source>
</evidence>
<feature type="domain" description="Sodium/calcium exchanger membrane region" evidence="5">
    <location>
        <begin position="4"/>
        <end position="139"/>
    </location>
</feature>
<evidence type="ECO:0000313" key="9">
    <source>
        <dbReference type="EMBL" id="RGZ75159.1"/>
    </source>
</evidence>
<evidence type="ECO:0000313" key="6">
    <source>
        <dbReference type="EMBL" id="CUM83728.1"/>
    </source>
</evidence>
<evidence type="ECO:0000313" key="12">
    <source>
        <dbReference type="Proteomes" id="UP000095679"/>
    </source>
</evidence>